<dbReference type="SMART" id="SM00862">
    <property type="entry name" value="Trans_reg_C"/>
    <property type="match status" value="1"/>
</dbReference>
<dbReference type="InterPro" id="IPR011042">
    <property type="entry name" value="6-blade_b-propeller_TolB-like"/>
</dbReference>
<dbReference type="PANTHER" id="PTHR36842">
    <property type="entry name" value="PROTEIN TOLB HOMOLOG"/>
    <property type="match status" value="1"/>
</dbReference>
<dbReference type="Gene3D" id="1.10.10.10">
    <property type="entry name" value="Winged helix-like DNA-binding domain superfamily/Winged helix DNA-binding domain"/>
    <property type="match status" value="1"/>
</dbReference>
<organism evidence="6 7">
    <name type="scientific">Pseudoalteromonas fuliginea</name>
    <dbReference type="NCBI Taxonomy" id="1872678"/>
    <lineage>
        <taxon>Bacteria</taxon>
        <taxon>Pseudomonadati</taxon>
        <taxon>Pseudomonadota</taxon>
        <taxon>Gammaproteobacteria</taxon>
        <taxon>Alteromonadales</taxon>
        <taxon>Pseudoalteromonadaceae</taxon>
        <taxon>Pseudoalteromonas</taxon>
    </lineage>
</organism>
<dbReference type="Proteomes" id="UP000322915">
    <property type="component" value="Unassembled WGS sequence"/>
</dbReference>
<dbReference type="SUPFAM" id="SSF46894">
    <property type="entry name" value="C-terminal effector domain of the bipartite response regulators"/>
    <property type="match status" value="1"/>
</dbReference>
<comment type="similarity">
    <text evidence="1">Belongs to the TolB family.</text>
</comment>
<evidence type="ECO:0000256" key="2">
    <source>
        <dbReference type="ARBA" id="ARBA00023125"/>
    </source>
</evidence>
<gene>
    <name evidence="6" type="ORF">EU509_03845</name>
</gene>
<dbReference type="InterPro" id="IPR011659">
    <property type="entry name" value="WD40"/>
</dbReference>
<keyword evidence="4" id="KW-0472">Membrane</keyword>
<comment type="caution">
    <text evidence="6">The sequence shown here is derived from an EMBL/GenBank/DDBJ whole genome shotgun (WGS) entry which is preliminary data.</text>
</comment>
<dbReference type="SUPFAM" id="SSF69322">
    <property type="entry name" value="Tricorn protease domain 2"/>
    <property type="match status" value="1"/>
</dbReference>
<feature type="transmembrane region" description="Helical" evidence="4">
    <location>
        <begin position="125"/>
        <end position="144"/>
    </location>
</feature>
<keyword evidence="2 3" id="KW-0238">DNA-binding</keyword>
<reference evidence="6 7" key="1">
    <citation type="submission" date="2019-01" db="EMBL/GenBank/DDBJ databases">
        <title>Genome sequences of marine Pseudoalteromonas species.</title>
        <authorList>
            <person name="Boraston A.B."/>
            <person name="Hehemann J.-H."/>
            <person name="Vickers C.J."/>
            <person name="Salama-Alber O."/>
            <person name="Abe K."/>
            <person name="Hettle A.J."/>
        </authorList>
    </citation>
    <scope>NUCLEOTIDE SEQUENCE [LARGE SCALE GENOMIC DNA]</scope>
    <source>
        <strain evidence="6 7">PS47</strain>
    </source>
</reference>
<name>A0ABQ6RLJ9_9GAMM</name>
<sequence>MLIRFGEYCLDTEEMSLQVNEQSVVLEPKVFAVLMYFIEHHERYISMDELHENLWKDRCVSDAAVRRIISKIRIVLNDDHKNPRYLQSLSKRGYKLICPVFKVAPLVDKKSEESLARNKVSKSKAFLFLIIVTIFVFSLAYLLAKKEDHEISVVTEVVSTVDSNKTSVAISNDGRYIAFTSKLSRGNNFQIYIKDQQSQAIKVLVDNTILPTGLAFSHDGSHLFFSDNLDGVASLKRIDLTSKEHGIDVLVTHFSFIADVFIGIKDSAIYFSGQKSLESAMLIYRLNADSGLIEEVTSVAQKGAHDSRADISPNFGQLVVLRVYMDSKRNGIRVLDLNTGSILFNYEQSNIIYSVQWLDDEHIVLLDDKKLAKINVRTGRLDNIINKNKGVVSFDVVSPNMLLVIRDNDIINTIIEKKLPLSNFKNIELIQERQSGQSSIIDYQPIGDKVWMIEKLKGVSDLAFYQKEKPKEKVVFLSTEKSLELIAPSLSGQYVLLKLQGRITILNTFNNNLTYISKVDEIIGDVAFSDNETSILYSKKSNGDWLVFEYFIKEKTKSIIFEGYRFVRQFKGDYILGDNTGQLYHYDLNLKAMALLPISVSKEKYTNWTIVNGKIFWSGHNLINTTFYEIDVDDVDGSSLSSKTFDFSVIRPKFHVDKINNLVVVDSLGNKYSEIISIKIQ</sequence>
<evidence type="ECO:0000256" key="3">
    <source>
        <dbReference type="PROSITE-ProRule" id="PRU01091"/>
    </source>
</evidence>
<accession>A0ABQ6RLJ9</accession>
<keyword evidence="4" id="KW-0812">Transmembrane</keyword>
<evidence type="ECO:0000313" key="6">
    <source>
        <dbReference type="EMBL" id="KAA1163366.1"/>
    </source>
</evidence>
<dbReference type="InterPro" id="IPR036388">
    <property type="entry name" value="WH-like_DNA-bd_sf"/>
</dbReference>
<dbReference type="InterPro" id="IPR001867">
    <property type="entry name" value="OmpR/PhoB-type_DNA-bd"/>
</dbReference>
<dbReference type="CDD" id="cd00383">
    <property type="entry name" value="trans_reg_C"/>
    <property type="match status" value="1"/>
</dbReference>
<dbReference type="Pfam" id="PF00486">
    <property type="entry name" value="Trans_reg_C"/>
    <property type="match status" value="1"/>
</dbReference>
<feature type="domain" description="OmpR/PhoB-type" evidence="5">
    <location>
        <begin position="1"/>
        <end position="98"/>
    </location>
</feature>
<evidence type="ECO:0000256" key="4">
    <source>
        <dbReference type="SAM" id="Phobius"/>
    </source>
</evidence>
<dbReference type="Gene3D" id="2.120.10.30">
    <property type="entry name" value="TolB, C-terminal domain"/>
    <property type="match status" value="1"/>
</dbReference>
<dbReference type="RefSeq" id="WP_149605321.1">
    <property type="nucleotide sequence ID" value="NZ_SEUJ01000055.1"/>
</dbReference>
<keyword evidence="4" id="KW-1133">Transmembrane helix</keyword>
<dbReference type="InterPro" id="IPR016032">
    <property type="entry name" value="Sig_transdc_resp-reg_C-effctor"/>
</dbReference>
<evidence type="ECO:0000313" key="7">
    <source>
        <dbReference type="Proteomes" id="UP000322915"/>
    </source>
</evidence>
<evidence type="ECO:0000259" key="5">
    <source>
        <dbReference type="PROSITE" id="PS51755"/>
    </source>
</evidence>
<feature type="DNA-binding region" description="OmpR/PhoB-type" evidence="3">
    <location>
        <begin position="1"/>
        <end position="98"/>
    </location>
</feature>
<keyword evidence="7" id="KW-1185">Reference proteome</keyword>
<evidence type="ECO:0000256" key="1">
    <source>
        <dbReference type="ARBA" id="ARBA00009820"/>
    </source>
</evidence>
<proteinExistence type="inferred from homology"/>
<protein>
    <recommendedName>
        <fullName evidence="5">OmpR/PhoB-type domain-containing protein</fullName>
    </recommendedName>
</protein>
<dbReference type="SUPFAM" id="SSF69304">
    <property type="entry name" value="Tricorn protease N-terminal domain"/>
    <property type="match status" value="1"/>
</dbReference>
<dbReference type="PROSITE" id="PS51755">
    <property type="entry name" value="OMPR_PHOB"/>
    <property type="match status" value="1"/>
</dbReference>
<dbReference type="EMBL" id="SEUJ01000055">
    <property type="protein sequence ID" value="KAA1163366.1"/>
    <property type="molecule type" value="Genomic_DNA"/>
</dbReference>
<dbReference type="Pfam" id="PF07676">
    <property type="entry name" value="PD40"/>
    <property type="match status" value="1"/>
</dbReference>